<keyword evidence="1" id="KW-1133">Transmembrane helix</keyword>
<dbReference type="Proteomes" id="UP000033854">
    <property type="component" value="Unassembled WGS sequence"/>
</dbReference>
<sequence>MNFQLVPQVYAASWVEINPECVSPEGVATIKGIECVFSNLISPVPALLALVAVGMIIFAGIRLLTAGADPKAVAAAWSTFTWAIIGLILLSVAWLILVLISKFTGTDVTTFTIPTL</sequence>
<dbReference type="AlphaFoldDB" id="A0A0G1C1E5"/>
<name>A0A0G1C1E5_9BACT</name>
<evidence type="ECO:0000313" key="3">
    <source>
        <dbReference type="Proteomes" id="UP000033854"/>
    </source>
</evidence>
<proteinExistence type="predicted"/>
<reference evidence="2 3" key="1">
    <citation type="journal article" date="2015" name="Nature">
        <title>rRNA introns, odd ribosomes, and small enigmatic genomes across a large radiation of phyla.</title>
        <authorList>
            <person name="Brown C.T."/>
            <person name="Hug L.A."/>
            <person name="Thomas B.C."/>
            <person name="Sharon I."/>
            <person name="Castelle C.J."/>
            <person name="Singh A."/>
            <person name="Wilkins M.J."/>
            <person name="Williams K.H."/>
            <person name="Banfield J.F."/>
        </authorList>
    </citation>
    <scope>NUCLEOTIDE SEQUENCE [LARGE SCALE GENOMIC DNA]</scope>
</reference>
<keyword evidence="1" id="KW-0812">Transmembrane</keyword>
<accession>A0A0G1C1E5</accession>
<dbReference type="InterPro" id="IPR043993">
    <property type="entry name" value="T4SS_pilin"/>
</dbReference>
<protein>
    <submittedName>
        <fullName evidence="2">Uncharacterized protein</fullName>
    </submittedName>
</protein>
<keyword evidence="1" id="KW-0472">Membrane</keyword>
<gene>
    <name evidence="2" type="ORF">UV06_C0001G0192</name>
</gene>
<dbReference type="Pfam" id="PF18895">
    <property type="entry name" value="T4SS_pilin"/>
    <property type="match status" value="1"/>
</dbReference>
<evidence type="ECO:0000256" key="1">
    <source>
        <dbReference type="SAM" id="Phobius"/>
    </source>
</evidence>
<feature type="transmembrane region" description="Helical" evidence="1">
    <location>
        <begin position="46"/>
        <end position="64"/>
    </location>
</feature>
<dbReference type="EMBL" id="LCDA01000001">
    <property type="protein sequence ID" value="KKS43458.1"/>
    <property type="molecule type" value="Genomic_DNA"/>
</dbReference>
<feature type="transmembrane region" description="Helical" evidence="1">
    <location>
        <begin position="76"/>
        <end position="100"/>
    </location>
</feature>
<organism evidence="2 3">
    <name type="scientific">Candidatus Collierbacteria bacterium GW2011_GWA2_42_17</name>
    <dbReference type="NCBI Taxonomy" id="1618378"/>
    <lineage>
        <taxon>Bacteria</taxon>
        <taxon>Candidatus Collieribacteriota</taxon>
    </lineage>
</organism>
<comment type="caution">
    <text evidence="2">The sequence shown here is derived from an EMBL/GenBank/DDBJ whole genome shotgun (WGS) entry which is preliminary data.</text>
</comment>
<evidence type="ECO:0000313" key="2">
    <source>
        <dbReference type="EMBL" id="KKS43458.1"/>
    </source>
</evidence>